<proteinExistence type="predicted"/>
<gene>
    <name evidence="1" type="ORF">EZS27_015615</name>
</gene>
<evidence type="ECO:0000313" key="1">
    <source>
        <dbReference type="EMBL" id="KAA6336229.1"/>
    </source>
</evidence>
<comment type="caution">
    <text evidence="1">The sequence shown here is derived from an EMBL/GenBank/DDBJ whole genome shotgun (WGS) entry which is preliminary data.</text>
</comment>
<reference evidence="1" key="1">
    <citation type="submission" date="2019-03" db="EMBL/GenBank/DDBJ databases">
        <title>Single cell metagenomics reveals metabolic interactions within the superorganism composed of flagellate Streblomastix strix and complex community of Bacteroidetes bacteria on its surface.</title>
        <authorList>
            <person name="Treitli S.C."/>
            <person name="Kolisko M."/>
            <person name="Husnik F."/>
            <person name="Keeling P."/>
            <person name="Hampl V."/>
        </authorList>
    </citation>
    <scope>NUCLEOTIDE SEQUENCE</scope>
    <source>
        <strain evidence="1">STM</strain>
    </source>
</reference>
<sequence>MKEIRFEYTRFRFWKKKRMSPVPEGWKELSAAQFIASTRLYLGSIAEDEFLI</sequence>
<protein>
    <submittedName>
        <fullName evidence="1">Uncharacterized protein</fullName>
    </submittedName>
</protein>
<accession>A0A5J4RR95</accession>
<dbReference type="AlphaFoldDB" id="A0A5J4RR95"/>
<name>A0A5J4RR95_9ZZZZ</name>
<organism evidence="1">
    <name type="scientific">termite gut metagenome</name>
    <dbReference type="NCBI Taxonomy" id="433724"/>
    <lineage>
        <taxon>unclassified sequences</taxon>
        <taxon>metagenomes</taxon>
        <taxon>organismal metagenomes</taxon>
    </lineage>
</organism>
<dbReference type="EMBL" id="SNRY01000815">
    <property type="protein sequence ID" value="KAA6336229.1"/>
    <property type="molecule type" value="Genomic_DNA"/>
</dbReference>